<dbReference type="GO" id="GO:0005634">
    <property type="term" value="C:nucleus"/>
    <property type="evidence" value="ECO:0007669"/>
    <property type="project" value="TreeGrafter"/>
</dbReference>
<protein>
    <recommendedName>
        <fullName evidence="12">Zinc finger protein</fullName>
    </recommendedName>
</protein>
<reference evidence="10" key="1">
    <citation type="submission" date="2022-08" db="EMBL/GenBank/DDBJ databases">
        <authorList>
            <person name="Gutierrez-Valencia J."/>
        </authorList>
    </citation>
    <scope>NUCLEOTIDE SEQUENCE</scope>
</reference>
<keyword evidence="4" id="KW-0862">Zinc</keyword>
<dbReference type="SUPFAM" id="SSF161219">
    <property type="entry name" value="CHY zinc finger-like"/>
    <property type="match status" value="1"/>
</dbReference>
<dbReference type="InterPro" id="IPR039512">
    <property type="entry name" value="RCHY1_zinc-ribbon"/>
</dbReference>
<keyword evidence="2" id="KW-0479">Metal-binding</keyword>
<keyword evidence="3 5" id="KW-0863">Zinc-finger</keyword>
<dbReference type="InterPro" id="IPR008913">
    <property type="entry name" value="Znf_CHY"/>
</dbReference>
<dbReference type="Gene3D" id="3.30.40.10">
    <property type="entry name" value="Zinc/RING finger domain, C3HC4 (zinc finger)"/>
    <property type="match status" value="1"/>
</dbReference>
<dbReference type="Pfam" id="PF14599">
    <property type="entry name" value="zinc_ribbon_6"/>
    <property type="match status" value="1"/>
</dbReference>
<dbReference type="InterPro" id="IPR001841">
    <property type="entry name" value="Znf_RING"/>
</dbReference>
<evidence type="ECO:0000256" key="2">
    <source>
        <dbReference type="ARBA" id="ARBA00022723"/>
    </source>
</evidence>
<dbReference type="InterPro" id="IPR012312">
    <property type="entry name" value="Hemerythrin-like"/>
</dbReference>
<dbReference type="Pfam" id="PF05495">
    <property type="entry name" value="zf-CHY"/>
    <property type="match status" value="1"/>
</dbReference>
<evidence type="ECO:0000313" key="10">
    <source>
        <dbReference type="EMBL" id="CAI0399160.1"/>
    </source>
</evidence>
<dbReference type="FunFam" id="3.30.40.10:FF:000208">
    <property type="entry name" value="Zinc finger protein-related isoform 1"/>
    <property type="match status" value="1"/>
</dbReference>
<dbReference type="GO" id="GO:0008270">
    <property type="term" value="F:zinc ion binding"/>
    <property type="evidence" value="ECO:0007669"/>
    <property type="project" value="UniProtKB-KW"/>
</dbReference>
<gene>
    <name evidence="10" type="ORF">LITE_LOCUS10194</name>
</gene>
<dbReference type="PANTHER" id="PTHR21319">
    <property type="entry name" value="RING FINGER AND CHY ZINC FINGER DOMAIN-CONTAINING PROTEIN 1"/>
    <property type="match status" value="1"/>
</dbReference>
<comment type="caution">
    <text evidence="10">The sequence shown here is derived from an EMBL/GenBank/DDBJ whole genome shotgun (WGS) entry which is preliminary data.</text>
</comment>
<dbReference type="InterPro" id="IPR037275">
    <property type="entry name" value="Znf_CTCHY_sf"/>
</dbReference>
<dbReference type="CDD" id="cd12108">
    <property type="entry name" value="Hr-like"/>
    <property type="match status" value="2"/>
</dbReference>
<evidence type="ECO:0000259" key="9">
    <source>
        <dbReference type="PROSITE" id="PS51270"/>
    </source>
</evidence>
<dbReference type="Pfam" id="PF01814">
    <property type="entry name" value="Hemerythrin"/>
    <property type="match status" value="1"/>
</dbReference>
<dbReference type="GO" id="GO:0006879">
    <property type="term" value="P:intracellular iron ion homeostasis"/>
    <property type="evidence" value="ECO:0007669"/>
    <property type="project" value="UniProtKB-ARBA"/>
</dbReference>
<dbReference type="EMBL" id="CAMGYJ010000004">
    <property type="protein sequence ID" value="CAI0399160.1"/>
    <property type="molecule type" value="Genomic_DNA"/>
</dbReference>
<feature type="non-terminal residue" evidence="10">
    <location>
        <position position="1"/>
    </location>
</feature>
<keyword evidence="1" id="KW-0436">Ligase</keyword>
<dbReference type="InterPro" id="IPR013083">
    <property type="entry name" value="Znf_RING/FYVE/PHD"/>
</dbReference>
<feature type="compositionally biased region" description="Basic and acidic residues" evidence="6">
    <location>
        <begin position="65"/>
        <end position="75"/>
    </location>
</feature>
<dbReference type="Proteomes" id="UP001154282">
    <property type="component" value="Unassembled WGS sequence"/>
</dbReference>
<name>A0AAV0INN6_9ROSI</name>
<dbReference type="CDD" id="cd16464">
    <property type="entry name" value="RING-H2_Pirh2-like"/>
    <property type="match status" value="1"/>
</dbReference>
<feature type="compositionally biased region" description="Acidic residues" evidence="6">
    <location>
        <begin position="76"/>
        <end position="86"/>
    </location>
</feature>
<feature type="domain" description="RING-type" evidence="7">
    <location>
        <begin position="1232"/>
        <end position="1274"/>
    </location>
</feature>
<evidence type="ECO:0000256" key="3">
    <source>
        <dbReference type="ARBA" id="ARBA00022771"/>
    </source>
</evidence>
<evidence type="ECO:0000256" key="6">
    <source>
        <dbReference type="SAM" id="MobiDB-lite"/>
    </source>
</evidence>
<sequence length="1338" mass="152961">PHASLPNTDGHGWRLYPSLSPLPFPSPFLFPPFSSPLCSCSSPPMAGTGDDGVVDDNDSPLSPPDDLRCERGAGEKEEEEEEDDVDDYEAELFAGVRLADAPILFLLCFHKAFRRELAQLCRIAVSASRSRSSCGGDAITELRSRFEFLKLAYDYHCGAEDQVIFLALDVHVKNVVCAYSLEHKSIDELFDSVSRCLKVLTDEKSCDSEPIQELVTCITTIHASICQHMLKEEKQVFPLLVERFSPVEQASLVWQFLCSIPVILLEDLLPWMISLSPENHIDVALCIKEIVPEGSLQEKVVISWLRIHDQFPSRDSTKPARRGDDGFAYVKHMPRLIFSARCLQENWQWKTTYSVLAKTELSVTDCFHLWHGVIMKSLKEILEESHQMRLGSLLETDPIVVRLKFLADVVTFYSNALKKFFDPMLNRLASDHFSGLYGDLFPIGSRLERIQQLLHFNTRKNLAGHEFVEKLCQEIESFAVEVSKQFNFLEAKVFPLIVQNCDPEMQLQLFLYMSFGMMPLGLLKFVITWFAACLSKHELGPILQGLKQGGSLANKSFLSLLHEWLLVGYSGKFSVEDFRKDLQRMFESRCSFSPERSKEDDRCSFLPLDLQPCEASDHDKTESISLYENKIFSSYSLSSGVNQAKACEASYSREINLHVFFPQTVRLTKPFPRLPGEESSRASSMDESMPLDFLLLFHKPLKKDLEKLVLYSAQLTENFGLLTEFYQHFNLLQNRYKFHSDAEDEWIFPTLEAKGKSKNISHSYTIDHKLEVENFKKVSIILEEMSGLQMTVSVINTHKQDQRIMRQNQLCLKLQRRCKSIKKLLSDHVHHEEIEIWPVIKECLTINEQEIIVASMLGRTRAETLQDMIPWLINSLKPEEQLMVMSLLRKVTKDTNFNDWLEEWWEVCDKAPNSEELSASCDANSLEIISSYLSSEAPDKEGGILSNRGINLPQKDCSGAKTVADSDFTEDTEVAATKVVEIECSDCIKVLSTGFKKGYDEVADGLEEKESRARSLQENLKSRNHGCLPSIDQEDVESAVRRIYRDSSLDPEKKSRMSQNLLMSRWLIQQQIDNANEVPSINGKVLRGQHPSYRDPLKLTFGCEHYKRNCKLFAECCNQLYPCLRCHDELADHSADRRAIQKMMCMICLTVQPIQQTCTSVICNNLSMAKYYCQICKLFDDEREIYHCPFCNLCRVGKGLGIDYFHCMRCNVCMSKSLSNHACREKWFEDNCPICHEDIFTSSTPVKALPCGHLMHSPCFQDYTCNQYICPICSKSLGDMKVYFKMLDALLAEERMPEEYASRTQAILCNDCEKKGAACFHWLHHKCPNCGSYNTRLL</sequence>
<dbReference type="InterPro" id="IPR017921">
    <property type="entry name" value="Znf_CTCHY"/>
</dbReference>
<organism evidence="10 11">
    <name type="scientific">Linum tenue</name>
    <dbReference type="NCBI Taxonomy" id="586396"/>
    <lineage>
        <taxon>Eukaryota</taxon>
        <taxon>Viridiplantae</taxon>
        <taxon>Streptophyta</taxon>
        <taxon>Embryophyta</taxon>
        <taxon>Tracheophyta</taxon>
        <taxon>Spermatophyta</taxon>
        <taxon>Magnoliopsida</taxon>
        <taxon>eudicotyledons</taxon>
        <taxon>Gunneridae</taxon>
        <taxon>Pentapetalae</taxon>
        <taxon>rosids</taxon>
        <taxon>fabids</taxon>
        <taxon>Malpighiales</taxon>
        <taxon>Linaceae</taxon>
        <taxon>Linum</taxon>
    </lineage>
</organism>
<feature type="domain" description="CHY-type" evidence="8">
    <location>
        <begin position="1096"/>
        <end position="1165"/>
    </location>
</feature>
<dbReference type="GO" id="GO:0061630">
    <property type="term" value="F:ubiquitin protein ligase activity"/>
    <property type="evidence" value="ECO:0007669"/>
    <property type="project" value="TreeGrafter"/>
</dbReference>
<dbReference type="Gene3D" id="2.20.28.10">
    <property type="match status" value="1"/>
</dbReference>
<dbReference type="Pfam" id="PF13639">
    <property type="entry name" value="zf-RING_2"/>
    <property type="match status" value="1"/>
</dbReference>
<evidence type="ECO:0000259" key="8">
    <source>
        <dbReference type="PROSITE" id="PS51266"/>
    </source>
</evidence>
<proteinExistence type="predicted"/>
<dbReference type="GO" id="GO:0016567">
    <property type="term" value="P:protein ubiquitination"/>
    <property type="evidence" value="ECO:0007669"/>
    <property type="project" value="TreeGrafter"/>
</dbReference>
<dbReference type="PROSITE" id="PS51270">
    <property type="entry name" value="ZF_CTCHY"/>
    <property type="match status" value="1"/>
</dbReference>
<dbReference type="PROSITE" id="PS51266">
    <property type="entry name" value="ZF_CHY"/>
    <property type="match status" value="1"/>
</dbReference>
<evidence type="ECO:0000259" key="7">
    <source>
        <dbReference type="PROSITE" id="PS50089"/>
    </source>
</evidence>
<evidence type="ECO:0000256" key="4">
    <source>
        <dbReference type="ARBA" id="ARBA00022833"/>
    </source>
</evidence>
<keyword evidence="11" id="KW-1185">Reference proteome</keyword>
<dbReference type="InterPro" id="IPR037274">
    <property type="entry name" value="Znf_CHY_sf"/>
</dbReference>
<feature type="region of interest" description="Disordered" evidence="6">
    <location>
        <begin position="44"/>
        <end position="86"/>
    </location>
</feature>
<dbReference type="SUPFAM" id="SSF57850">
    <property type="entry name" value="RING/U-box"/>
    <property type="match status" value="1"/>
</dbReference>
<dbReference type="PANTHER" id="PTHR21319:SF39">
    <property type="entry name" value="ZINC FINGER PROTEIN"/>
    <property type="match status" value="1"/>
</dbReference>
<dbReference type="Gene3D" id="1.20.120.520">
    <property type="entry name" value="nmb1532 protein domain like"/>
    <property type="match status" value="2"/>
</dbReference>
<dbReference type="PROSITE" id="PS50089">
    <property type="entry name" value="ZF_RING_2"/>
    <property type="match status" value="1"/>
</dbReference>
<dbReference type="SMART" id="SM00184">
    <property type="entry name" value="RING"/>
    <property type="match status" value="1"/>
</dbReference>
<accession>A0AAV0INN6</accession>
<evidence type="ECO:0000256" key="5">
    <source>
        <dbReference type="PROSITE-ProRule" id="PRU00601"/>
    </source>
</evidence>
<feature type="domain" description="CTCHY-type" evidence="9">
    <location>
        <begin position="1168"/>
        <end position="1231"/>
    </location>
</feature>
<evidence type="ECO:0000313" key="11">
    <source>
        <dbReference type="Proteomes" id="UP001154282"/>
    </source>
</evidence>
<evidence type="ECO:0008006" key="12">
    <source>
        <dbReference type="Google" id="ProtNLM"/>
    </source>
</evidence>
<dbReference type="SUPFAM" id="SSF161245">
    <property type="entry name" value="Zinc hairpin stack"/>
    <property type="match status" value="1"/>
</dbReference>
<dbReference type="GO" id="GO:0006511">
    <property type="term" value="P:ubiquitin-dependent protein catabolic process"/>
    <property type="evidence" value="ECO:0007669"/>
    <property type="project" value="TreeGrafter"/>
</dbReference>
<evidence type="ECO:0000256" key="1">
    <source>
        <dbReference type="ARBA" id="ARBA00022598"/>
    </source>
</evidence>
<dbReference type="GO" id="GO:0016874">
    <property type="term" value="F:ligase activity"/>
    <property type="evidence" value="ECO:0007669"/>
    <property type="project" value="UniProtKB-KW"/>
</dbReference>